<dbReference type="PANTHER" id="PTHR42688">
    <property type="entry name" value="CONSERVED PROTEIN"/>
    <property type="match status" value="1"/>
</dbReference>
<proteinExistence type="predicted"/>
<feature type="transmembrane region" description="Helical" evidence="6">
    <location>
        <begin position="119"/>
        <end position="138"/>
    </location>
</feature>
<feature type="transmembrane region" description="Helical" evidence="6">
    <location>
        <begin position="145"/>
        <end position="167"/>
    </location>
</feature>
<feature type="transmembrane region" description="Helical" evidence="6">
    <location>
        <begin position="314"/>
        <end position="334"/>
    </location>
</feature>
<reference evidence="8 9" key="1">
    <citation type="submission" date="2019-12" db="EMBL/GenBank/DDBJ databases">
        <title>The complete genome of the thermophilic, anoxygenic phototrophic gammaproteobacterium Thermochromatium tepidum.</title>
        <authorList>
            <person name="Sattley W.M."/>
            <person name="Swingley W.D."/>
            <person name="Burchell B.M."/>
            <person name="Gurbani S.A."/>
            <person name="Kujawa C.M."/>
            <person name="Nuccio D.A."/>
            <person name="Schladweiler J."/>
            <person name="Shaffer K.N."/>
            <person name="Stokes L.M."/>
            <person name="Touchman J.W."/>
            <person name="Blankenship R.E."/>
            <person name="Madigan M.T."/>
        </authorList>
    </citation>
    <scope>NUCLEOTIDE SEQUENCE [LARGE SCALE GENOMIC DNA]</scope>
    <source>
        <strain evidence="8 9">ATCC 43061</strain>
    </source>
</reference>
<feature type="transmembrane region" description="Helical" evidence="6">
    <location>
        <begin position="340"/>
        <end position="359"/>
    </location>
</feature>
<dbReference type="PROSITE" id="PS50850">
    <property type="entry name" value="MFS"/>
    <property type="match status" value="1"/>
</dbReference>
<dbReference type="InterPro" id="IPR052425">
    <property type="entry name" value="Uncharacterized_MFS-type"/>
</dbReference>
<feature type="domain" description="Major facilitator superfamily (MFS) profile" evidence="7">
    <location>
        <begin position="1"/>
        <end position="364"/>
    </location>
</feature>
<feature type="transmembrane region" description="Helical" evidence="6">
    <location>
        <begin position="12"/>
        <end position="36"/>
    </location>
</feature>
<evidence type="ECO:0000256" key="6">
    <source>
        <dbReference type="SAM" id="Phobius"/>
    </source>
</evidence>
<evidence type="ECO:0000313" key="9">
    <source>
        <dbReference type="Proteomes" id="UP000426424"/>
    </source>
</evidence>
<dbReference type="GO" id="GO:0022857">
    <property type="term" value="F:transmembrane transporter activity"/>
    <property type="evidence" value="ECO:0007669"/>
    <property type="project" value="InterPro"/>
</dbReference>
<evidence type="ECO:0000256" key="4">
    <source>
        <dbReference type="ARBA" id="ARBA00022989"/>
    </source>
</evidence>
<dbReference type="Gene3D" id="1.20.1250.20">
    <property type="entry name" value="MFS general substrate transporter like domains"/>
    <property type="match status" value="2"/>
</dbReference>
<keyword evidence="9" id="KW-1185">Reference proteome</keyword>
<dbReference type="InterPro" id="IPR011701">
    <property type="entry name" value="MFS"/>
</dbReference>
<accession>A0A6I6E4N6</accession>
<evidence type="ECO:0000256" key="3">
    <source>
        <dbReference type="ARBA" id="ARBA00022692"/>
    </source>
</evidence>
<feature type="transmembrane region" description="Helical" evidence="6">
    <location>
        <begin position="252"/>
        <end position="285"/>
    </location>
</feature>
<dbReference type="KEGG" id="ttp:E6P07_01085"/>
<organism evidence="8 9">
    <name type="scientific">Thermochromatium tepidum ATCC 43061</name>
    <dbReference type="NCBI Taxonomy" id="316276"/>
    <lineage>
        <taxon>Bacteria</taxon>
        <taxon>Pseudomonadati</taxon>
        <taxon>Pseudomonadota</taxon>
        <taxon>Gammaproteobacteria</taxon>
        <taxon>Chromatiales</taxon>
        <taxon>Chromatiaceae</taxon>
        <taxon>Thermochromatium</taxon>
    </lineage>
</organism>
<dbReference type="AlphaFoldDB" id="A0A6I6E4N6"/>
<evidence type="ECO:0000259" key="7">
    <source>
        <dbReference type="PROSITE" id="PS50850"/>
    </source>
</evidence>
<dbReference type="PANTHER" id="PTHR42688:SF1">
    <property type="entry name" value="BLR5212 PROTEIN"/>
    <property type="match status" value="1"/>
</dbReference>
<feature type="transmembrane region" description="Helical" evidence="6">
    <location>
        <begin position="57"/>
        <end position="85"/>
    </location>
</feature>
<dbReference type="SUPFAM" id="SSF103473">
    <property type="entry name" value="MFS general substrate transporter"/>
    <property type="match status" value="1"/>
</dbReference>
<dbReference type="Proteomes" id="UP000426424">
    <property type="component" value="Chromosome"/>
</dbReference>
<evidence type="ECO:0000256" key="1">
    <source>
        <dbReference type="ARBA" id="ARBA00004651"/>
    </source>
</evidence>
<dbReference type="Pfam" id="PF07690">
    <property type="entry name" value="MFS_1"/>
    <property type="match status" value="2"/>
</dbReference>
<protein>
    <submittedName>
        <fullName evidence="8">MFS transporter</fullName>
    </submittedName>
</protein>
<sequence length="369" mass="39459">MTYESARSLTGPFLQTLGASALVVGVVAGLGELLGYALRFVSGRIADRTGRYWTITILGYCVNLLAVPALALSGHWVVAVGLMFLERMGKALRTPARDALLSFAARRMGRGWGFALHEAMDQIGATLGPLLIAVVLYLNHDYRSAFAWLLIPALLSLLVLAVAWMQFPQPGQLESKTPVVATQGYARPFWLYLAATGCLAAGFADFPLLAFHFQKEGSVTPDWIPILYAIAMGADALAALLFGHLYDRRGLGVLLVGALLSIPVAPLVFFGNFEAALLAAVLWGVGMGMQESIMKAAVAALSPVERRATAFGTFNLSFGLFWFSGSALMGWLYGVSLMGLVVFSIAVQLLAVGLLAWVVRALPRGEGGF</sequence>
<dbReference type="OrthoDB" id="9803985at2"/>
<name>A0A6I6E4N6_THETI</name>
<feature type="transmembrane region" description="Helical" evidence="6">
    <location>
        <begin position="189"/>
        <end position="211"/>
    </location>
</feature>
<dbReference type="EMBL" id="CP039268">
    <property type="protein sequence ID" value="QGU33925.1"/>
    <property type="molecule type" value="Genomic_DNA"/>
</dbReference>
<evidence type="ECO:0000256" key="5">
    <source>
        <dbReference type="ARBA" id="ARBA00023136"/>
    </source>
</evidence>
<dbReference type="InterPro" id="IPR020846">
    <property type="entry name" value="MFS_dom"/>
</dbReference>
<keyword evidence="5 6" id="KW-0472">Membrane</keyword>
<gene>
    <name evidence="8" type="ORF">E6P07_01085</name>
</gene>
<evidence type="ECO:0000256" key="2">
    <source>
        <dbReference type="ARBA" id="ARBA00022475"/>
    </source>
</evidence>
<dbReference type="InterPro" id="IPR036259">
    <property type="entry name" value="MFS_trans_sf"/>
</dbReference>
<feature type="transmembrane region" description="Helical" evidence="6">
    <location>
        <begin position="223"/>
        <end position="246"/>
    </location>
</feature>
<evidence type="ECO:0000313" key="8">
    <source>
        <dbReference type="EMBL" id="QGU33925.1"/>
    </source>
</evidence>
<keyword evidence="3 6" id="KW-0812">Transmembrane</keyword>
<dbReference type="CDD" id="cd17370">
    <property type="entry name" value="MFS_MJ1317_like"/>
    <property type="match status" value="1"/>
</dbReference>
<comment type="subcellular location">
    <subcellularLocation>
        <location evidence="1">Cell membrane</location>
        <topology evidence="1">Multi-pass membrane protein</topology>
    </subcellularLocation>
</comment>
<keyword evidence="2" id="KW-1003">Cell membrane</keyword>
<keyword evidence="4 6" id="KW-1133">Transmembrane helix</keyword>
<dbReference type="GO" id="GO:0005886">
    <property type="term" value="C:plasma membrane"/>
    <property type="evidence" value="ECO:0007669"/>
    <property type="project" value="UniProtKB-SubCell"/>
</dbReference>